<dbReference type="RefSeq" id="WP_318751197.1">
    <property type="nucleotide sequence ID" value="NZ_CP132508.1"/>
</dbReference>
<evidence type="ECO:0000313" key="11">
    <source>
        <dbReference type="EMBL" id="WPD19707.1"/>
    </source>
</evidence>
<reference evidence="11 12" key="1">
    <citation type="submission" date="2023-08" db="EMBL/GenBank/DDBJ databases">
        <title>Genome sequence of Thermaerobacter compostii strain Ins1, a spore-forming filamentous bacterium isolated from a deep geothermal reservoir.</title>
        <authorList>
            <person name="Bregnard D."/>
            <person name="Gonzalez D."/>
            <person name="Junier P."/>
        </authorList>
    </citation>
    <scope>NUCLEOTIDE SEQUENCE [LARGE SCALE GENOMIC DNA]</scope>
    <source>
        <strain evidence="11 12">Ins1</strain>
    </source>
</reference>
<evidence type="ECO:0000256" key="8">
    <source>
        <dbReference type="SAM" id="Phobius"/>
    </source>
</evidence>
<feature type="transmembrane region" description="Helical" evidence="8">
    <location>
        <begin position="35"/>
        <end position="53"/>
    </location>
</feature>
<keyword evidence="11" id="KW-0966">Cell projection</keyword>
<keyword evidence="11" id="KW-0969">Cilium</keyword>
<feature type="domain" description="MotA/TolQ/ExbB proton channel" evidence="9">
    <location>
        <begin position="101"/>
        <end position="218"/>
    </location>
</feature>
<keyword evidence="4" id="KW-0283">Flagellar rotation</keyword>
<dbReference type="Proteomes" id="UP001304683">
    <property type="component" value="Chromosome"/>
</dbReference>
<evidence type="ECO:0000256" key="2">
    <source>
        <dbReference type="ARBA" id="ARBA00022475"/>
    </source>
</evidence>
<dbReference type="PANTHER" id="PTHR30433:SF3">
    <property type="entry name" value="MOTILITY PROTEIN A"/>
    <property type="match status" value="1"/>
</dbReference>
<protein>
    <submittedName>
        <fullName evidence="11">Flagellar motor protein</fullName>
    </submittedName>
</protein>
<keyword evidence="3 8" id="KW-0812">Transmembrane</keyword>
<evidence type="ECO:0000313" key="12">
    <source>
        <dbReference type="Proteomes" id="UP001304683"/>
    </source>
</evidence>
<name>A0ABZ0QQC3_9FIRM</name>
<dbReference type="NCBIfam" id="NF006583">
    <property type="entry name" value="PRK09109.1"/>
    <property type="match status" value="1"/>
</dbReference>
<feature type="transmembrane region" description="Helical" evidence="8">
    <location>
        <begin position="178"/>
        <end position="200"/>
    </location>
</feature>
<keyword evidence="5 8" id="KW-1133">Transmembrane helix</keyword>
<comment type="subcellular location">
    <subcellularLocation>
        <location evidence="1">Cell membrane</location>
        <topology evidence="1">Multi-pass membrane protein</topology>
    </subcellularLocation>
    <subcellularLocation>
        <location evidence="7">Membrane</location>
        <topology evidence="7">Multi-pass membrane protein</topology>
    </subcellularLocation>
</comment>
<evidence type="ECO:0000256" key="3">
    <source>
        <dbReference type="ARBA" id="ARBA00022692"/>
    </source>
</evidence>
<evidence type="ECO:0000256" key="4">
    <source>
        <dbReference type="ARBA" id="ARBA00022779"/>
    </source>
</evidence>
<keyword evidence="7" id="KW-0813">Transport</keyword>
<comment type="similarity">
    <text evidence="7">Belongs to the exbB/tolQ family.</text>
</comment>
<dbReference type="PANTHER" id="PTHR30433">
    <property type="entry name" value="CHEMOTAXIS PROTEIN MOTA"/>
    <property type="match status" value="1"/>
</dbReference>
<dbReference type="InterPro" id="IPR002898">
    <property type="entry name" value="MotA_ExbB_proton_chnl"/>
</dbReference>
<gene>
    <name evidence="11" type="ORF">Q5761_03295</name>
</gene>
<dbReference type="Pfam" id="PF20560">
    <property type="entry name" value="MotA_N"/>
    <property type="match status" value="1"/>
</dbReference>
<dbReference type="Pfam" id="PF01618">
    <property type="entry name" value="MotA_ExbB"/>
    <property type="match status" value="1"/>
</dbReference>
<organism evidence="11 12">
    <name type="scientific">Thermaerobacter composti</name>
    <dbReference type="NCBI Taxonomy" id="554949"/>
    <lineage>
        <taxon>Bacteria</taxon>
        <taxon>Bacillati</taxon>
        <taxon>Bacillota</taxon>
        <taxon>Clostridia</taxon>
        <taxon>Eubacteriales</taxon>
        <taxon>Clostridiales Family XVII. Incertae Sedis</taxon>
        <taxon>Thermaerobacter</taxon>
    </lineage>
</organism>
<dbReference type="EMBL" id="CP132508">
    <property type="protein sequence ID" value="WPD19707.1"/>
    <property type="molecule type" value="Genomic_DNA"/>
</dbReference>
<keyword evidence="2" id="KW-1003">Cell membrane</keyword>
<proteinExistence type="inferred from homology"/>
<dbReference type="InterPro" id="IPR046786">
    <property type="entry name" value="MotA_N"/>
</dbReference>
<keyword evidence="6 8" id="KW-0472">Membrane</keyword>
<sequence>MDLGSVAGFVLAVAAVLIANVMEGGHLSQLLNPSASLLVFGGTLGATLASAGLQNVRLVPAAIAYALRSPRLEPRSLIEKMVTLAQQARREGLLSLEEERKNLDDPFFAKGLQFVIDGADPEMVEEVMENAIQAEQRHHLVAAGVLETAGGYAPTMGIIGTVLGLIHVLGNLEDTSKLGPAIAVAFMATFYGIASANLLWLPLANKIKANVQAETEVRRMVVEGILSIQRGDNPMIVREKLEAFLATGSGGQGTGPAGAGAGLGGAAAGGAAGARAETGTRIAGVGD</sequence>
<keyword evidence="7" id="KW-0653">Protein transport</keyword>
<evidence type="ECO:0000256" key="7">
    <source>
        <dbReference type="RuleBase" id="RU004057"/>
    </source>
</evidence>
<evidence type="ECO:0000259" key="9">
    <source>
        <dbReference type="Pfam" id="PF01618"/>
    </source>
</evidence>
<keyword evidence="12" id="KW-1185">Reference proteome</keyword>
<evidence type="ECO:0000256" key="1">
    <source>
        <dbReference type="ARBA" id="ARBA00004651"/>
    </source>
</evidence>
<keyword evidence="11" id="KW-0282">Flagellum</keyword>
<accession>A0ABZ0QQC3</accession>
<dbReference type="InterPro" id="IPR047055">
    <property type="entry name" value="MotA-like"/>
</dbReference>
<feature type="domain" description="Motility protein A N-terminal" evidence="10">
    <location>
        <begin position="7"/>
        <end position="92"/>
    </location>
</feature>
<evidence type="ECO:0000256" key="6">
    <source>
        <dbReference type="ARBA" id="ARBA00023136"/>
    </source>
</evidence>
<evidence type="ECO:0000256" key="5">
    <source>
        <dbReference type="ARBA" id="ARBA00022989"/>
    </source>
</evidence>
<evidence type="ECO:0000259" key="10">
    <source>
        <dbReference type="Pfam" id="PF20560"/>
    </source>
</evidence>
<feature type="transmembrane region" description="Helical" evidence="8">
    <location>
        <begin position="140"/>
        <end position="166"/>
    </location>
</feature>